<comment type="caution">
    <text evidence="2">The sequence shown here is derived from an EMBL/GenBank/DDBJ whole genome shotgun (WGS) entry which is preliminary data.</text>
</comment>
<proteinExistence type="predicted"/>
<feature type="region of interest" description="Disordered" evidence="1">
    <location>
        <begin position="1"/>
        <end position="21"/>
    </location>
</feature>
<accession>A0ABQ5GML8</accession>
<organism evidence="2 3">
    <name type="scientific">Tanacetum coccineum</name>
    <dbReference type="NCBI Taxonomy" id="301880"/>
    <lineage>
        <taxon>Eukaryota</taxon>
        <taxon>Viridiplantae</taxon>
        <taxon>Streptophyta</taxon>
        <taxon>Embryophyta</taxon>
        <taxon>Tracheophyta</taxon>
        <taxon>Spermatophyta</taxon>
        <taxon>Magnoliopsida</taxon>
        <taxon>eudicotyledons</taxon>
        <taxon>Gunneridae</taxon>
        <taxon>Pentapetalae</taxon>
        <taxon>asterids</taxon>
        <taxon>campanulids</taxon>
        <taxon>Asterales</taxon>
        <taxon>Asteraceae</taxon>
        <taxon>Asteroideae</taxon>
        <taxon>Anthemideae</taxon>
        <taxon>Anthemidinae</taxon>
        <taxon>Tanacetum</taxon>
    </lineage>
</organism>
<dbReference type="Proteomes" id="UP001151760">
    <property type="component" value="Unassembled WGS sequence"/>
</dbReference>
<evidence type="ECO:0000313" key="2">
    <source>
        <dbReference type="EMBL" id="GJT76444.1"/>
    </source>
</evidence>
<protein>
    <submittedName>
        <fullName evidence="2">Uncharacterized protein</fullName>
    </submittedName>
</protein>
<keyword evidence="3" id="KW-1185">Reference proteome</keyword>
<dbReference type="EMBL" id="BQNB010018625">
    <property type="protein sequence ID" value="GJT76444.1"/>
    <property type="molecule type" value="Genomic_DNA"/>
</dbReference>
<reference evidence="2" key="1">
    <citation type="journal article" date="2022" name="Int. J. Mol. Sci.">
        <title>Draft Genome of Tanacetum Coccineum: Genomic Comparison of Closely Related Tanacetum-Family Plants.</title>
        <authorList>
            <person name="Yamashiro T."/>
            <person name="Shiraishi A."/>
            <person name="Nakayama K."/>
            <person name="Satake H."/>
        </authorList>
    </citation>
    <scope>NUCLEOTIDE SEQUENCE</scope>
</reference>
<reference evidence="2" key="2">
    <citation type="submission" date="2022-01" db="EMBL/GenBank/DDBJ databases">
        <authorList>
            <person name="Yamashiro T."/>
            <person name="Shiraishi A."/>
            <person name="Satake H."/>
            <person name="Nakayama K."/>
        </authorList>
    </citation>
    <scope>NUCLEOTIDE SEQUENCE</scope>
</reference>
<evidence type="ECO:0000313" key="3">
    <source>
        <dbReference type="Proteomes" id="UP001151760"/>
    </source>
</evidence>
<gene>
    <name evidence="2" type="ORF">Tco_1043169</name>
</gene>
<evidence type="ECO:0000256" key="1">
    <source>
        <dbReference type="SAM" id="MobiDB-lite"/>
    </source>
</evidence>
<sequence>MKIRESVEDDVVDAENPSQADASVLARDNSTWFKQDAVERPESPDPEWHKEPIVDDVPEYFKLMKGKHRNYIELEYNFEQCYLALTDKLDWVNLKGDRILHDLSKPLPLHGAPGRLTIPVDLFFNKDLEYLSSGNMEKRYATSLTKPKAERYDLEGIKQMIPTITVDKQFGYGYLKEIDLRCANQQKYKFKEVDFPKHHLNDIKDMYLLIVIKSRVEDVQLGVESYQTKLNITCPHVRCDGLDAKETYTIFHKPIGVVYLNKDTKKYLMRVDEVYKFGDGRVRDELDFMLKNFKLGYNKWMPKRAWSDKDKRQTTSILEKIEETLLTRRIMRSLECYVGGRSIKADYRLLTRTK</sequence>
<name>A0ABQ5GML8_9ASTR</name>